<name>A0A182K801_9DIPT</name>
<sequence>MCLQVIEDFVDFEANCSKSYEILLKCITDSIDVEGNDKQSNEEVSMEDIEPSDCIDHDHAEVPEIVADDEQIAESLHLTVDEERNIQALQIITDKREESNTRSAKVSTKRNFSDRTSLRVHEARHSATKSFQCDHCDRAYYSQIELNQHCLAKHEGSRIRTQIGSAIRLLHVW</sequence>
<dbReference type="PROSITE" id="PS50157">
    <property type="entry name" value="ZINC_FINGER_C2H2_2"/>
    <property type="match status" value="1"/>
</dbReference>
<keyword evidence="4" id="KW-1185">Reference proteome</keyword>
<dbReference type="EnsemblMetazoa" id="ACHR006886-RA">
    <property type="protein sequence ID" value="ACHR006886-PA"/>
    <property type="gene ID" value="ACHR006886"/>
</dbReference>
<feature type="domain" description="C2H2-type" evidence="2">
    <location>
        <begin position="131"/>
        <end position="159"/>
    </location>
</feature>
<keyword evidence="1" id="KW-0862">Zinc</keyword>
<dbReference type="Gene3D" id="3.30.160.60">
    <property type="entry name" value="Classic Zinc Finger"/>
    <property type="match status" value="1"/>
</dbReference>
<protein>
    <recommendedName>
        <fullName evidence="2">C2H2-type domain-containing protein</fullName>
    </recommendedName>
</protein>
<dbReference type="AlphaFoldDB" id="A0A182K801"/>
<reference evidence="4" key="1">
    <citation type="submission" date="2013-03" db="EMBL/GenBank/DDBJ databases">
        <title>The Genome Sequence of Anopheles christyi ACHKN1017.</title>
        <authorList>
            <consortium name="The Broad Institute Genomics Platform"/>
            <person name="Neafsey D.E."/>
            <person name="Besansky N."/>
            <person name="Walker B."/>
            <person name="Young S.K."/>
            <person name="Zeng Q."/>
            <person name="Gargeya S."/>
            <person name="Fitzgerald M."/>
            <person name="Haas B."/>
            <person name="Abouelleil A."/>
            <person name="Allen A.W."/>
            <person name="Alvarado L."/>
            <person name="Arachchi H.M."/>
            <person name="Berlin A.M."/>
            <person name="Chapman S.B."/>
            <person name="Gainer-Dewar J."/>
            <person name="Goldberg J."/>
            <person name="Griggs A."/>
            <person name="Gujja S."/>
            <person name="Hansen M."/>
            <person name="Howarth C."/>
            <person name="Imamovic A."/>
            <person name="Ireland A."/>
            <person name="Larimer J."/>
            <person name="McCowan C."/>
            <person name="Murphy C."/>
            <person name="Pearson M."/>
            <person name="Poon T.W."/>
            <person name="Priest M."/>
            <person name="Roberts A."/>
            <person name="Saif S."/>
            <person name="Shea T."/>
            <person name="Sisk P."/>
            <person name="Sykes S."/>
            <person name="Wortman J."/>
            <person name="Nusbaum C."/>
            <person name="Birren B."/>
        </authorList>
    </citation>
    <scope>NUCLEOTIDE SEQUENCE [LARGE SCALE GENOMIC DNA]</scope>
    <source>
        <strain evidence="4">ACHKN1017</strain>
    </source>
</reference>
<evidence type="ECO:0000259" key="2">
    <source>
        <dbReference type="PROSITE" id="PS50157"/>
    </source>
</evidence>
<reference evidence="3" key="2">
    <citation type="submission" date="2020-05" db="UniProtKB">
        <authorList>
            <consortium name="EnsemblMetazoa"/>
        </authorList>
    </citation>
    <scope>IDENTIFICATION</scope>
    <source>
        <strain evidence="3">ACHKN1017</strain>
    </source>
</reference>
<keyword evidence="1" id="KW-0479">Metal-binding</keyword>
<accession>A0A182K801</accession>
<dbReference type="PROSITE" id="PS00028">
    <property type="entry name" value="ZINC_FINGER_C2H2_1"/>
    <property type="match status" value="1"/>
</dbReference>
<proteinExistence type="predicted"/>
<evidence type="ECO:0000313" key="4">
    <source>
        <dbReference type="Proteomes" id="UP000075881"/>
    </source>
</evidence>
<organism evidence="3 4">
    <name type="scientific">Anopheles christyi</name>
    <dbReference type="NCBI Taxonomy" id="43041"/>
    <lineage>
        <taxon>Eukaryota</taxon>
        <taxon>Metazoa</taxon>
        <taxon>Ecdysozoa</taxon>
        <taxon>Arthropoda</taxon>
        <taxon>Hexapoda</taxon>
        <taxon>Insecta</taxon>
        <taxon>Pterygota</taxon>
        <taxon>Neoptera</taxon>
        <taxon>Endopterygota</taxon>
        <taxon>Diptera</taxon>
        <taxon>Nematocera</taxon>
        <taxon>Culicoidea</taxon>
        <taxon>Culicidae</taxon>
        <taxon>Anophelinae</taxon>
        <taxon>Anopheles</taxon>
    </lineage>
</organism>
<dbReference type="GO" id="GO:0008270">
    <property type="term" value="F:zinc ion binding"/>
    <property type="evidence" value="ECO:0007669"/>
    <property type="project" value="UniProtKB-KW"/>
</dbReference>
<dbReference type="VEuPathDB" id="VectorBase:ACHR006886"/>
<dbReference type="InterPro" id="IPR036236">
    <property type="entry name" value="Znf_C2H2_sf"/>
</dbReference>
<keyword evidence="1" id="KW-0863">Zinc-finger</keyword>
<dbReference type="InterPro" id="IPR013087">
    <property type="entry name" value="Znf_C2H2_type"/>
</dbReference>
<evidence type="ECO:0000313" key="3">
    <source>
        <dbReference type="EnsemblMetazoa" id="ACHR006886-PA"/>
    </source>
</evidence>
<dbReference type="Proteomes" id="UP000075881">
    <property type="component" value="Unassembled WGS sequence"/>
</dbReference>
<dbReference type="SUPFAM" id="SSF57667">
    <property type="entry name" value="beta-beta-alpha zinc fingers"/>
    <property type="match status" value="1"/>
</dbReference>
<evidence type="ECO:0000256" key="1">
    <source>
        <dbReference type="PROSITE-ProRule" id="PRU00042"/>
    </source>
</evidence>